<dbReference type="Gene3D" id="3.20.20.80">
    <property type="entry name" value="Glycosidases"/>
    <property type="match status" value="1"/>
</dbReference>
<dbReference type="PANTHER" id="PTHR34154:SF3">
    <property type="entry name" value="ALKALI-SENSITIVE LINKAGE PROTEIN 1"/>
    <property type="match status" value="1"/>
</dbReference>
<feature type="compositionally biased region" description="Gly residues" evidence="1">
    <location>
        <begin position="83"/>
        <end position="92"/>
    </location>
</feature>
<dbReference type="InterPro" id="IPR053183">
    <property type="entry name" value="ASL1"/>
</dbReference>
<organism evidence="4 5">
    <name type="scientific">Pleurotus ostreatus</name>
    <name type="common">Oyster mushroom</name>
    <name type="synonym">White-rot fungus</name>
    <dbReference type="NCBI Taxonomy" id="5322"/>
    <lineage>
        <taxon>Eukaryota</taxon>
        <taxon>Fungi</taxon>
        <taxon>Dikarya</taxon>
        <taxon>Basidiomycota</taxon>
        <taxon>Agaricomycotina</taxon>
        <taxon>Agaricomycetes</taxon>
        <taxon>Agaricomycetidae</taxon>
        <taxon>Agaricales</taxon>
        <taxon>Pleurotineae</taxon>
        <taxon>Pleurotaceae</taxon>
        <taxon>Pleurotus</taxon>
    </lineage>
</organism>
<feature type="signal peptide" evidence="2">
    <location>
        <begin position="1"/>
        <end position="28"/>
    </location>
</feature>
<dbReference type="InterPro" id="IPR024655">
    <property type="entry name" value="Asl1_glyco_hydro_catalytic"/>
</dbReference>
<evidence type="ECO:0000256" key="2">
    <source>
        <dbReference type="SAM" id="SignalP"/>
    </source>
</evidence>
<accession>A0A8H7DWS1</accession>
<feature type="domain" description="Asl1-like glycosyl hydrolase catalytic" evidence="3">
    <location>
        <begin position="144"/>
        <end position="377"/>
    </location>
</feature>
<evidence type="ECO:0000259" key="3">
    <source>
        <dbReference type="Pfam" id="PF11790"/>
    </source>
</evidence>
<dbReference type="Proteomes" id="UP000623687">
    <property type="component" value="Unassembled WGS sequence"/>
</dbReference>
<dbReference type="GO" id="GO:0071966">
    <property type="term" value="P:fungal-type cell wall polysaccharide metabolic process"/>
    <property type="evidence" value="ECO:0007669"/>
    <property type="project" value="TreeGrafter"/>
</dbReference>
<feature type="chain" id="PRO_5034339513" description="Asl1-like glycosyl hydrolase catalytic domain-containing protein" evidence="2">
    <location>
        <begin position="29"/>
        <end position="380"/>
    </location>
</feature>
<dbReference type="EMBL" id="JACETU010000003">
    <property type="protein sequence ID" value="KAF7433223.1"/>
    <property type="molecule type" value="Genomic_DNA"/>
</dbReference>
<proteinExistence type="predicted"/>
<dbReference type="AlphaFoldDB" id="A0A8H7DWS1"/>
<dbReference type="InterPro" id="IPR017853">
    <property type="entry name" value="GH"/>
</dbReference>
<dbReference type="VEuPathDB" id="FungiDB:PC9H_005173"/>
<dbReference type="PANTHER" id="PTHR34154">
    <property type="entry name" value="ALKALI-SENSITIVE LINKAGE PROTEIN 1"/>
    <property type="match status" value="1"/>
</dbReference>
<dbReference type="RefSeq" id="XP_036633250.1">
    <property type="nucleotide sequence ID" value="XM_036774748.1"/>
</dbReference>
<comment type="caution">
    <text evidence="4">The sequence shown here is derived from an EMBL/GenBank/DDBJ whole genome shotgun (WGS) entry which is preliminary data.</text>
</comment>
<evidence type="ECO:0000256" key="1">
    <source>
        <dbReference type="SAM" id="MobiDB-lite"/>
    </source>
</evidence>
<evidence type="ECO:0000313" key="4">
    <source>
        <dbReference type="EMBL" id="KAF7433223.1"/>
    </source>
</evidence>
<keyword evidence="5" id="KW-1185">Reference proteome</keyword>
<evidence type="ECO:0000313" key="5">
    <source>
        <dbReference type="Proteomes" id="UP000623687"/>
    </source>
</evidence>
<name>A0A8H7DWS1_PLEOS</name>
<dbReference type="GeneID" id="59374991"/>
<feature type="compositionally biased region" description="Basic residues" evidence="1">
    <location>
        <begin position="47"/>
        <end position="62"/>
    </location>
</feature>
<dbReference type="GO" id="GO:0009277">
    <property type="term" value="C:fungal-type cell wall"/>
    <property type="evidence" value="ECO:0007669"/>
    <property type="project" value="TreeGrafter"/>
</dbReference>
<feature type="compositionally biased region" description="Low complexity" evidence="1">
    <location>
        <begin position="121"/>
        <end position="137"/>
    </location>
</feature>
<dbReference type="OrthoDB" id="5959761at2759"/>
<dbReference type="Pfam" id="PF11790">
    <property type="entry name" value="Glyco_hydro_cc"/>
    <property type="match status" value="1"/>
</dbReference>
<dbReference type="SUPFAM" id="SSF51445">
    <property type="entry name" value="(Trans)glycosidases"/>
    <property type="match status" value="1"/>
</dbReference>
<protein>
    <recommendedName>
        <fullName evidence="3">Asl1-like glycosyl hydrolase catalytic domain-containing protein</fullName>
    </recommendedName>
</protein>
<keyword evidence="2" id="KW-0732">Signal</keyword>
<gene>
    <name evidence="4" type="ORF">PC9H_005173</name>
</gene>
<sequence length="380" mass="40315">MASKILNLLAISTLAILASSFGPASVTALSVDSHHLVRQVPHAHGAVAKRKRSVNRRCKPRPTTKTPSVPTPAPATGDNGSSGNNGGSGGSGTTKPADPKPQSDKGAASSTPAAPKPSVTPKPADNNNNNGGSNNSGSGSGKVGLAWPNGEDIDLANWHTGSTKFIYTWSPWIPAKAKSLGFAPAPMLWGEKQLSDFKKLVKPGYANIAMGFNEPDQGGQANMSPSRGCSLWWENLNPLKDQGYQLISPACTNAPSGTQWMKDFMGCCRDCRIDAIATHFYGTSAQALIQHVTDIHNLFGKDVWVTEFACQNFGGSGGQCSKAQVNEFMDTVTGFFDNTPWVKAYFAFGAMHDMFNVNPDNQLMGADGKPNALGRKYIKA</sequence>
<reference evidence="4" key="1">
    <citation type="submission" date="2019-07" db="EMBL/GenBank/DDBJ databases">
        <authorList>
            <person name="Palmer J.M."/>
        </authorList>
    </citation>
    <scope>NUCLEOTIDE SEQUENCE</scope>
    <source>
        <strain evidence="4">PC9</strain>
    </source>
</reference>
<feature type="region of interest" description="Disordered" evidence="1">
    <location>
        <begin position="41"/>
        <end position="145"/>
    </location>
</feature>